<dbReference type="RefSeq" id="WP_269591937.1">
    <property type="nucleotide sequence ID" value="NZ_CP130954.1"/>
</dbReference>
<feature type="transmembrane region" description="Helical" evidence="5">
    <location>
        <begin position="342"/>
        <end position="364"/>
    </location>
</feature>
<keyword evidence="4 5" id="KW-0472">Membrane</keyword>
<dbReference type="InterPro" id="IPR036259">
    <property type="entry name" value="MFS_trans_sf"/>
</dbReference>
<dbReference type="InterPro" id="IPR011701">
    <property type="entry name" value="MFS"/>
</dbReference>
<gene>
    <name evidence="7" type="ORF">O4328_28515</name>
    <name evidence="8" type="ORF">Q5707_37740</name>
</gene>
<dbReference type="SUPFAM" id="SSF103473">
    <property type="entry name" value="MFS general substrate transporter"/>
    <property type="match status" value="1"/>
</dbReference>
<dbReference type="EMBL" id="CP130954">
    <property type="protein sequence ID" value="WLF51414.1"/>
    <property type="molecule type" value="Genomic_DNA"/>
</dbReference>
<dbReference type="InterPro" id="IPR020846">
    <property type="entry name" value="MFS_dom"/>
</dbReference>
<dbReference type="Proteomes" id="UP001066327">
    <property type="component" value="Unassembled WGS sequence"/>
</dbReference>
<dbReference type="PROSITE" id="PS50850">
    <property type="entry name" value="MFS"/>
    <property type="match status" value="1"/>
</dbReference>
<feature type="transmembrane region" description="Helical" evidence="5">
    <location>
        <begin position="376"/>
        <end position="399"/>
    </location>
</feature>
<evidence type="ECO:0000256" key="4">
    <source>
        <dbReference type="ARBA" id="ARBA00023136"/>
    </source>
</evidence>
<reference evidence="8" key="2">
    <citation type="submission" date="2023-07" db="EMBL/GenBank/DDBJ databases">
        <title>Genomic analysis of Rhodococcus opacus VOC-14 with glycol ethers degradation activity.</title>
        <authorList>
            <person name="Narkevich D.A."/>
            <person name="Hlushen A.M."/>
            <person name="Akhremchuk A.E."/>
            <person name="Sikolenko M.A."/>
            <person name="Valentovich L.N."/>
        </authorList>
    </citation>
    <scope>NUCLEOTIDE SEQUENCE</scope>
    <source>
        <strain evidence="8">VOC-14</strain>
        <plasmid evidence="8">pRho-VOC14-C342</plasmid>
    </source>
</reference>
<reference evidence="7" key="1">
    <citation type="submission" date="2022-12" db="EMBL/GenBank/DDBJ databases">
        <authorList>
            <person name="Krivoruchko A.V."/>
            <person name="Elkin A."/>
        </authorList>
    </citation>
    <scope>NUCLEOTIDE SEQUENCE</scope>
    <source>
        <strain evidence="7">IEGM 249</strain>
    </source>
</reference>
<name>A0AAX3YTM4_RHOOP</name>
<feature type="transmembrane region" description="Helical" evidence="5">
    <location>
        <begin position="250"/>
        <end position="269"/>
    </location>
</feature>
<organism evidence="8 10">
    <name type="scientific">Rhodococcus opacus</name>
    <name type="common">Nocardia opaca</name>
    <dbReference type="NCBI Taxonomy" id="37919"/>
    <lineage>
        <taxon>Bacteria</taxon>
        <taxon>Bacillati</taxon>
        <taxon>Actinomycetota</taxon>
        <taxon>Actinomycetes</taxon>
        <taxon>Mycobacteriales</taxon>
        <taxon>Nocardiaceae</taxon>
        <taxon>Rhodococcus</taxon>
    </lineage>
</organism>
<geneLocation type="plasmid" evidence="8 10">
    <name>pRho-VOC14-C342</name>
</geneLocation>
<evidence type="ECO:0000313" key="8">
    <source>
        <dbReference type="EMBL" id="WLF51414.1"/>
    </source>
</evidence>
<feature type="transmembrane region" description="Helical" evidence="5">
    <location>
        <begin position="85"/>
        <end position="104"/>
    </location>
</feature>
<dbReference type="EMBL" id="JAPWIS010000017">
    <property type="protein sequence ID" value="MCZ4587584.1"/>
    <property type="molecule type" value="Genomic_DNA"/>
</dbReference>
<evidence type="ECO:0000313" key="9">
    <source>
        <dbReference type="Proteomes" id="UP001066327"/>
    </source>
</evidence>
<protein>
    <submittedName>
        <fullName evidence="8">MFS transporter</fullName>
    </submittedName>
</protein>
<feature type="transmembrane region" description="Helical" evidence="5">
    <location>
        <begin position="405"/>
        <end position="426"/>
    </location>
</feature>
<keyword evidence="8" id="KW-0614">Plasmid</keyword>
<keyword evidence="3 5" id="KW-1133">Transmembrane helix</keyword>
<dbReference type="GO" id="GO:0005886">
    <property type="term" value="C:plasma membrane"/>
    <property type="evidence" value="ECO:0007669"/>
    <property type="project" value="UniProtKB-SubCell"/>
</dbReference>
<evidence type="ECO:0000313" key="10">
    <source>
        <dbReference type="Proteomes" id="UP001231166"/>
    </source>
</evidence>
<sequence length="455" mass="47745">MEILDRIRNSRMTRFQYVAIGIALALIVVDGIDVAIMSYAAPYVSRQWNVAPVNLGLLLSASLFGMAAGSIVLTPLADRFGRRKVTLVALSIAVVGLALSPLASTATELMYFRILTGVGVGGMMANLIVLSSEYSSDKRRGTVVGIIAAGYPIGAGLGGLLASVLLPRFGWPSLFVSAAVLSALLLALSIRMLPESLDFLLANRPPKALQSVNAILAKMNVEPVSALPPAESSRASKSAVREILTRPVRFRALALWLGYACLIGAYYFVNTWTPKMIASASNDDSLGVTVAFVANVGGIVGALALSALSLRFRIQRTLVLALVLSAVSYVVFGMVFESVSGGLYAAFLLGLITTGAVAGFYVYAPGIYTARARATGMGWTMGIGRMMSILAPILVGFLIDGGLQPQTIFFVFAIPLLVSAACVFAIEASLRKAVRSSGSIGTARPAADAAPTVKI</sequence>
<accession>A0AAX3YTM4</accession>
<dbReference type="Proteomes" id="UP001231166">
    <property type="component" value="Plasmid pRho-VOC14-C342"/>
</dbReference>
<dbReference type="PANTHER" id="PTHR23508">
    <property type="entry name" value="CARBOXYLIC ACID TRANSPORTER PROTEIN HOMOLOG"/>
    <property type="match status" value="1"/>
</dbReference>
<evidence type="ECO:0000259" key="6">
    <source>
        <dbReference type="PROSITE" id="PS50850"/>
    </source>
</evidence>
<evidence type="ECO:0000256" key="3">
    <source>
        <dbReference type="ARBA" id="ARBA00022989"/>
    </source>
</evidence>
<feature type="transmembrane region" description="Helical" evidence="5">
    <location>
        <begin position="53"/>
        <end position="73"/>
    </location>
</feature>
<dbReference type="Gene3D" id="1.20.1250.20">
    <property type="entry name" value="MFS general substrate transporter like domains"/>
    <property type="match status" value="1"/>
</dbReference>
<keyword evidence="2 5" id="KW-0812">Transmembrane</keyword>
<keyword evidence="9" id="KW-1185">Reference proteome</keyword>
<evidence type="ECO:0000256" key="5">
    <source>
        <dbReference type="SAM" id="Phobius"/>
    </source>
</evidence>
<feature type="transmembrane region" description="Helical" evidence="5">
    <location>
        <begin position="289"/>
        <end position="310"/>
    </location>
</feature>
<feature type="transmembrane region" description="Helical" evidence="5">
    <location>
        <begin position="317"/>
        <end position="336"/>
    </location>
</feature>
<proteinExistence type="predicted"/>
<dbReference type="Pfam" id="PF07690">
    <property type="entry name" value="MFS_1"/>
    <property type="match status" value="1"/>
</dbReference>
<evidence type="ECO:0000256" key="1">
    <source>
        <dbReference type="ARBA" id="ARBA00004651"/>
    </source>
</evidence>
<feature type="transmembrane region" description="Helical" evidence="5">
    <location>
        <begin position="110"/>
        <end position="130"/>
    </location>
</feature>
<evidence type="ECO:0000313" key="7">
    <source>
        <dbReference type="EMBL" id="MCZ4587584.1"/>
    </source>
</evidence>
<dbReference type="CDD" id="cd17365">
    <property type="entry name" value="MFS_PcaK_like"/>
    <property type="match status" value="1"/>
</dbReference>
<dbReference type="AlphaFoldDB" id="A0AAX3YTM4"/>
<dbReference type="GO" id="GO:0046943">
    <property type="term" value="F:carboxylic acid transmembrane transporter activity"/>
    <property type="evidence" value="ECO:0007669"/>
    <property type="project" value="TreeGrafter"/>
</dbReference>
<dbReference type="PROSITE" id="PS00217">
    <property type="entry name" value="SUGAR_TRANSPORT_2"/>
    <property type="match status" value="1"/>
</dbReference>
<dbReference type="PANTHER" id="PTHR23508:SF10">
    <property type="entry name" value="CARBOXYLIC ACID TRANSPORTER PROTEIN HOMOLOG"/>
    <property type="match status" value="1"/>
</dbReference>
<comment type="subcellular location">
    <subcellularLocation>
        <location evidence="1">Cell membrane</location>
        <topology evidence="1">Multi-pass membrane protein</topology>
    </subcellularLocation>
</comment>
<feature type="transmembrane region" description="Helical" evidence="5">
    <location>
        <begin position="142"/>
        <end position="165"/>
    </location>
</feature>
<dbReference type="InterPro" id="IPR005829">
    <property type="entry name" value="Sugar_transporter_CS"/>
</dbReference>
<evidence type="ECO:0000256" key="2">
    <source>
        <dbReference type="ARBA" id="ARBA00022692"/>
    </source>
</evidence>
<feature type="domain" description="Major facilitator superfamily (MFS) profile" evidence="6">
    <location>
        <begin position="19"/>
        <end position="431"/>
    </location>
</feature>
<feature type="transmembrane region" description="Helical" evidence="5">
    <location>
        <begin position="171"/>
        <end position="190"/>
    </location>
</feature>
<feature type="transmembrane region" description="Helical" evidence="5">
    <location>
        <begin position="15"/>
        <end position="41"/>
    </location>
</feature>